<feature type="transmembrane region" description="Helical" evidence="4">
    <location>
        <begin position="6"/>
        <end position="26"/>
    </location>
</feature>
<evidence type="ECO:0000256" key="2">
    <source>
        <dbReference type="ARBA" id="ARBA00022803"/>
    </source>
</evidence>
<reference evidence="6" key="1">
    <citation type="journal article" date="2015" name="Nature">
        <title>Complex archaea that bridge the gap between prokaryotes and eukaryotes.</title>
        <authorList>
            <person name="Spang A."/>
            <person name="Saw J.H."/>
            <person name="Jorgensen S.L."/>
            <person name="Zaremba-Niedzwiedzka K."/>
            <person name="Martijn J."/>
            <person name="Lind A.E."/>
            <person name="van Eijk R."/>
            <person name="Schleper C."/>
            <person name="Guy L."/>
            <person name="Ettema T.J."/>
        </authorList>
    </citation>
    <scope>NUCLEOTIDE SEQUENCE</scope>
</reference>
<evidence type="ECO:0000259" key="5">
    <source>
        <dbReference type="PROSITE" id="PS50234"/>
    </source>
</evidence>
<dbReference type="SUPFAM" id="SSF53300">
    <property type="entry name" value="vWA-like"/>
    <property type="match status" value="1"/>
</dbReference>
<comment type="caution">
    <text evidence="6">The sequence shown here is derived from an EMBL/GenBank/DDBJ whole genome shotgun (WGS) entry which is preliminary data.</text>
</comment>
<feature type="domain" description="VWFA" evidence="5">
    <location>
        <begin position="89"/>
        <end position="287"/>
    </location>
</feature>
<feature type="compositionally biased region" description="Basic and acidic residues" evidence="3">
    <location>
        <begin position="551"/>
        <end position="565"/>
    </location>
</feature>
<keyword evidence="1" id="KW-0677">Repeat</keyword>
<accession>A0A0F9T3M4</accession>
<keyword evidence="2" id="KW-0802">TPR repeat</keyword>
<evidence type="ECO:0000256" key="3">
    <source>
        <dbReference type="SAM" id="MobiDB-lite"/>
    </source>
</evidence>
<feature type="compositionally biased region" description="Basic and acidic residues" evidence="3">
    <location>
        <begin position="493"/>
        <end position="539"/>
    </location>
</feature>
<dbReference type="Pfam" id="PF13519">
    <property type="entry name" value="VWA_2"/>
    <property type="match status" value="1"/>
</dbReference>
<keyword evidence="4" id="KW-1133">Transmembrane helix</keyword>
<feature type="region of interest" description="Disordered" evidence="3">
    <location>
        <begin position="447"/>
        <end position="647"/>
    </location>
</feature>
<gene>
    <name evidence="6" type="ORF">LCGC14_0777050</name>
</gene>
<dbReference type="Gene3D" id="1.25.40.10">
    <property type="entry name" value="Tetratricopeptide repeat domain"/>
    <property type="match status" value="1"/>
</dbReference>
<feature type="transmembrane region" description="Helical" evidence="4">
    <location>
        <begin position="296"/>
        <end position="318"/>
    </location>
</feature>
<evidence type="ECO:0000313" key="6">
    <source>
        <dbReference type="EMBL" id="KKN36103.1"/>
    </source>
</evidence>
<dbReference type="InterPro" id="IPR002035">
    <property type="entry name" value="VWF_A"/>
</dbReference>
<feature type="compositionally biased region" description="Low complexity" evidence="3">
    <location>
        <begin position="447"/>
        <end position="457"/>
    </location>
</feature>
<dbReference type="SMART" id="SM00028">
    <property type="entry name" value="TPR"/>
    <property type="match status" value="1"/>
</dbReference>
<dbReference type="InterPro" id="IPR011990">
    <property type="entry name" value="TPR-like_helical_dom_sf"/>
</dbReference>
<dbReference type="InterPro" id="IPR019734">
    <property type="entry name" value="TPR_rpt"/>
</dbReference>
<dbReference type="Pfam" id="PF07719">
    <property type="entry name" value="TPR_2"/>
    <property type="match status" value="1"/>
</dbReference>
<proteinExistence type="predicted"/>
<sequence length="647" mass="71819">MDFEFIRPALLWLLIPAMALFFVALIKHKKTTSEQLIAPHLAQFIMSEANTKASQPLWLVALFCSLGILFSAGPSFEKKQVPVFQSKSARVIVMDMSYSMYSTDILPNRLMQSRFKALDMIELFKEGDTALVAYAGTAYIISPLTNDATTLSNLIPSLSPEIMPDKGSNVLAGLDMAKELLTQAGYIDGDIILVTDGIDQQEQSDVSSFTSNTQYRLNVYGVGTAQGAPIKLPEGGFLKDRYGQIVVPTLNASQLKNLASSSGGKFASYQPSNNDINTFAPNAQSELLKDEKQSHALWRIDAGIYGLLLLLPFGLYLFRRAALLGAFLAFGFLPQQNAYAVELPTLLQNADQRALEAYNNKEYDAATQAQSSELKGAALYQQGNFDAALSEFSSDKSASGLYNYGNALAKAGKLEEAIEAYKQAQTLQDDFTQAADNQALVEQLLNQQEQQNQQDQQSDGDDSQDQEDSQKKDEQNQGQNSDESKQDQQQNGDKSDSEKGENESQNQSDEKSDKESDKESEQSKDQQGEPGEQSEKQNEPDMQAQPQSEQGKNKDADQPKEDEQQQSKPQAMNEQPATDEQKQNAQQQAMQAQASELTNEEKEKAQQLNQLLRKVPDDPAILLRNKMQLEAQKRQYKRRPTGVEKSW</sequence>
<dbReference type="SUPFAM" id="SSF48452">
    <property type="entry name" value="TPR-like"/>
    <property type="match status" value="1"/>
</dbReference>
<protein>
    <recommendedName>
        <fullName evidence="5">VWFA domain-containing protein</fullName>
    </recommendedName>
</protein>
<dbReference type="CDD" id="cd00198">
    <property type="entry name" value="vWFA"/>
    <property type="match status" value="1"/>
</dbReference>
<dbReference type="InterPro" id="IPR036465">
    <property type="entry name" value="vWFA_dom_sf"/>
</dbReference>
<keyword evidence="4" id="KW-0812">Transmembrane</keyword>
<feature type="compositionally biased region" description="Low complexity" evidence="3">
    <location>
        <begin position="583"/>
        <end position="594"/>
    </location>
</feature>
<dbReference type="InterPro" id="IPR013105">
    <property type="entry name" value="TPR_2"/>
</dbReference>
<organism evidence="6">
    <name type="scientific">marine sediment metagenome</name>
    <dbReference type="NCBI Taxonomy" id="412755"/>
    <lineage>
        <taxon>unclassified sequences</taxon>
        <taxon>metagenomes</taxon>
        <taxon>ecological metagenomes</taxon>
    </lineage>
</organism>
<feature type="compositionally biased region" description="Polar residues" evidence="3">
    <location>
        <begin position="566"/>
        <end position="578"/>
    </location>
</feature>
<feature type="compositionally biased region" description="Acidic residues" evidence="3">
    <location>
        <begin position="458"/>
        <end position="467"/>
    </location>
</feature>
<dbReference type="EMBL" id="LAZR01001989">
    <property type="protein sequence ID" value="KKN36103.1"/>
    <property type="molecule type" value="Genomic_DNA"/>
</dbReference>
<dbReference type="PANTHER" id="PTHR22550:SF14">
    <property type="entry name" value="VWFA DOMAIN-CONTAINING PROTEIN"/>
    <property type="match status" value="1"/>
</dbReference>
<dbReference type="AlphaFoldDB" id="A0A0F9T3M4"/>
<dbReference type="PROSITE" id="PS50005">
    <property type="entry name" value="TPR"/>
    <property type="match status" value="1"/>
</dbReference>
<dbReference type="PROSITE" id="PS50234">
    <property type="entry name" value="VWFA"/>
    <property type="match status" value="1"/>
</dbReference>
<name>A0A0F9T3M4_9ZZZZ</name>
<evidence type="ECO:0000256" key="1">
    <source>
        <dbReference type="ARBA" id="ARBA00022737"/>
    </source>
</evidence>
<dbReference type="Gene3D" id="3.40.50.410">
    <property type="entry name" value="von Willebrand factor, type A domain"/>
    <property type="match status" value="1"/>
</dbReference>
<evidence type="ECO:0000256" key="4">
    <source>
        <dbReference type="SAM" id="Phobius"/>
    </source>
</evidence>
<dbReference type="PANTHER" id="PTHR22550">
    <property type="entry name" value="SPORE GERMINATION PROTEIN"/>
    <property type="match status" value="1"/>
</dbReference>
<keyword evidence="4" id="KW-0472">Membrane</keyword>
<dbReference type="InterPro" id="IPR050768">
    <property type="entry name" value="UPF0353/GerABKA_families"/>
</dbReference>